<comment type="caution">
    <text evidence="6">The sequence shown here is derived from an EMBL/GenBank/DDBJ whole genome shotgun (WGS) entry which is preliminary data.</text>
</comment>
<gene>
    <name evidence="6" type="ORF">U732_298</name>
</gene>
<dbReference type="EMBL" id="AYSO01000020">
    <property type="protein sequence ID" value="KIE44897.1"/>
    <property type="molecule type" value="Genomic_DNA"/>
</dbReference>
<dbReference type="Pfam" id="PF00005">
    <property type="entry name" value="ABC_tran"/>
    <property type="match status" value="1"/>
</dbReference>
<dbReference type="PANTHER" id="PTHR43335">
    <property type="entry name" value="ABC TRANSPORTER, ATP-BINDING PROTEIN"/>
    <property type="match status" value="1"/>
</dbReference>
<keyword evidence="2" id="KW-0813">Transport</keyword>
<dbReference type="Gene3D" id="3.40.50.300">
    <property type="entry name" value="P-loop containing nucleotide triphosphate hydrolases"/>
    <property type="match status" value="1"/>
</dbReference>
<dbReference type="SUPFAM" id="SSF52540">
    <property type="entry name" value="P-loop containing nucleoside triphosphate hydrolases"/>
    <property type="match status" value="1"/>
</dbReference>
<comment type="similarity">
    <text evidence="1">Belongs to the ABC transporter superfamily.</text>
</comment>
<dbReference type="GO" id="GO:0005524">
    <property type="term" value="F:ATP binding"/>
    <property type="evidence" value="ECO:0007669"/>
    <property type="project" value="UniProtKB-KW"/>
</dbReference>
<evidence type="ECO:0000313" key="7">
    <source>
        <dbReference type="Proteomes" id="UP000031366"/>
    </source>
</evidence>
<feature type="domain" description="ABC transporter" evidence="5">
    <location>
        <begin position="6"/>
        <end position="238"/>
    </location>
</feature>
<reference evidence="6 7" key="1">
    <citation type="journal article" date="2015" name="Infect. Genet. Evol.">
        <title>Genomic sequences of six botulinum neurotoxin-producing strains representing three clostridial species illustrate the mobility and diversity of botulinum neurotoxin genes.</title>
        <authorList>
            <person name="Smith T.J."/>
            <person name="Hill K.K."/>
            <person name="Xie G."/>
            <person name="Foley B.T."/>
            <person name="Williamson C.H."/>
            <person name="Foster J.T."/>
            <person name="Johnson S.L."/>
            <person name="Chertkov O."/>
            <person name="Teshima H."/>
            <person name="Gibbons H.S."/>
            <person name="Johnsky L.A."/>
            <person name="Karavis M.A."/>
            <person name="Smith L.A."/>
        </authorList>
    </citation>
    <scope>NUCLEOTIDE SEQUENCE [LARGE SCALE GENOMIC DNA]</scope>
    <source>
        <strain evidence="6 7">CDC 2741</strain>
    </source>
</reference>
<dbReference type="Proteomes" id="UP000031366">
    <property type="component" value="Unassembled WGS sequence"/>
</dbReference>
<accession>A0A0C1QV49</accession>
<evidence type="ECO:0000313" key="6">
    <source>
        <dbReference type="EMBL" id="KIE44897.1"/>
    </source>
</evidence>
<name>A0A0C1QV49_9CLOT</name>
<keyword evidence="3" id="KW-0547">Nucleotide-binding</keyword>
<evidence type="ECO:0000259" key="5">
    <source>
        <dbReference type="PROSITE" id="PS50893"/>
    </source>
</evidence>
<dbReference type="STRING" id="29341.RSJ17_04300"/>
<dbReference type="GO" id="GO:0016887">
    <property type="term" value="F:ATP hydrolysis activity"/>
    <property type="evidence" value="ECO:0007669"/>
    <property type="project" value="InterPro"/>
</dbReference>
<dbReference type="PANTHER" id="PTHR43335:SF4">
    <property type="entry name" value="ABC TRANSPORTER, ATP-BINDING PROTEIN"/>
    <property type="match status" value="1"/>
</dbReference>
<dbReference type="InterPro" id="IPR003593">
    <property type="entry name" value="AAA+_ATPase"/>
</dbReference>
<organism evidence="6 7">
    <name type="scientific">Clostridium argentinense CDC 2741</name>
    <dbReference type="NCBI Taxonomy" id="1418104"/>
    <lineage>
        <taxon>Bacteria</taxon>
        <taxon>Bacillati</taxon>
        <taxon>Bacillota</taxon>
        <taxon>Clostridia</taxon>
        <taxon>Eubacteriales</taxon>
        <taxon>Clostridiaceae</taxon>
        <taxon>Clostridium</taxon>
    </lineage>
</organism>
<dbReference type="OrthoDB" id="9809205at2"/>
<dbReference type="InterPro" id="IPR017871">
    <property type="entry name" value="ABC_transporter-like_CS"/>
</dbReference>
<dbReference type="RefSeq" id="WP_039636055.1">
    <property type="nucleotide sequence ID" value="NZ_AYSO01000020.1"/>
</dbReference>
<keyword evidence="4" id="KW-0067">ATP-binding</keyword>
<protein>
    <submittedName>
        <fullName evidence="6">ABC transporter family protein</fullName>
    </submittedName>
</protein>
<evidence type="ECO:0000256" key="2">
    <source>
        <dbReference type="ARBA" id="ARBA00022448"/>
    </source>
</evidence>
<proteinExistence type="inferred from homology"/>
<keyword evidence="7" id="KW-1185">Reference proteome</keyword>
<sequence>MKEKKLQIINLNKKIKGRTIISNLSFEVESGDICGFLGSNGSGKTTTIRMITGLISPNSGEILISGKDVNKNRKEALLKLGAIVESPIFFPYMSGRKNLQNLARLNPNMDRKSQLNKVEEVLEIVGLKDRANDKVKTYSLGMKQRLGIAQALLNNPEMIILDEPANGLDPIGMRDLRNLIIRLQKERGITFLISSHLLDELQQMCNRLVVIKDGKLIWQGLTSELLEKAKGSNRLEDAFIELVINKEGE</sequence>
<dbReference type="InterPro" id="IPR027417">
    <property type="entry name" value="P-loop_NTPase"/>
</dbReference>
<dbReference type="InterPro" id="IPR003439">
    <property type="entry name" value="ABC_transporter-like_ATP-bd"/>
</dbReference>
<dbReference type="CDD" id="cd03268">
    <property type="entry name" value="ABC_BcrA_bacitracin_resist"/>
    <property type="match status" value="1"/>
</dbReference>
<dbReference type="AlphaFoldDB" id="A0A0C1QV49"/>
<evidence type="ECO:0000256" key="4">
    <source>
        <dbReference type="ARBA" id="ARBA00022840"/>
    </source>
</evidence>
<evidence type="ECO:0000256" key="3">
    <source>
        <dbReference type="ARBA" id="ARBA00022741"/>
    </source>
</evidence>
<dbReference type="SMART" id="SM00382">
    <property type="entry name" value="AAA"/>
    <property type="match status" value="1"/>
</dbReference>
<dbReference type="PROSITE" id="PS50893">
    <property type="entry name" value="ABC_TRANSPORTER_2"/>
    <property type="match status" value="1"/>
</dbReference>
<dbReference type="PROSITE" id="PS00211">
    <property type="entry name" value="ABC_TRANSPORTER_1"/>
    <property type="match status" value="1"/>
</dbReference>
<evidence type="ECO:0000256" key="1">
    <source>
        <dbReference type="ARBA" id="ARBA00005417"/>
    </source>
</evidence>